<dbReference type="STRING" id="106634.TVD_05465"/>
<dbReference type="InterPro" id="IPR035093">
    <property type="entry name" value="RelE/ParE_toxin_dom_sf"/>
</dbReference>
<dbReference type="Gene3D" id="3.30.2310.20">
    <property type="entry name" value="RelE-like"/>
    <property type="match status" value="1"/>
</dbReference>
<dbReference type="Proteomes" id="UP000064201">
    <property type="component" value="Chromosome"/>
</dbReference>
<dbReference type="EMBL" id="CP011367">
    <property type="protein sequence ID" value="AKJ94846.1"/>
    <property type="molecule type" value="Genomic_DNA"/>
</dbReference>
<dbReference type="AlphaFoldDB" id="A0A0G3G7J2"/>
<evidence type="ECO:0000313" key="3">
    <source>
        <dbReference type="Proteomes" id="UP000064201"/>
    </source>
</evidence>
<proteinExistence type="predicted"/>
<dbReference type="RefSeq" id="WP_047251017.1">
    <property type="nucleotide sequence ID" value="NZ_CP011367.1"/>
</dbReference>
<dbReference type="Pfam" id="PF05016">
    <property type="entry name" value="ParE_toxin"/>
    <property type="match status" value="1"/>
</dbReference>
<dbReference type="OrthoDB" id="516834at2"/>
<accession>A0A0G3G7J2</accession>
<protein>
    <recommendedName>
        <fullName evidence="4">Plasmid stabilization protein ParE</fullName>
    </recommendedName>
</protein>
<keyword evidence="1" id="KW-1277">Toxin-antitoxin system</keyword>
<name>A0A0G3G7J2_9GAMM</name>
<gene>
    <name evidence="2" type="ORF">TVD_05465</name>
</gene>
<dbReference type="KEGG" id="tvr:TVD_05465"/>
<dbReference type="PATRIC" id="fig|106634.4.peg.1117"/>
<keyword evidence="3" id="KW-1185">Reference proteome</keyword>
<reference evidence="2 3" key="1">
    <citation type="submission" date="2015-04" db="EMBL/GenBank/DDBJ databases">
        <title>Complete Sequence for the Genome of the Thioalkalivibrio versutus D301.</title>
        <authorList>
            <person name="Mu T."/>
            <person name="Zhou J."/>
            <person name="Xu X."/>
        </authorList>
    </citation>
    <scope>NUCLEOTIDE SEQUENCE [LARGE SCALE GENOMIC DNA]</scope>
    <source>
        <strain evidence="2 3">D301</strain>
    </source>
</reference>
<evidence type="ECO:0008006" key="4">
    <source>
        <dbReference type="Google" id="ProtNLM"/>
    </source>
</evidence>
<evidence type="ECO:0000313" key="2">
    <source>
        <dbReference type="EMBL" id="AKJ94846.1"/>
    </source>
</evidence>
<organism evidence="2 3">
    <name type="scientific">Thioalkalivibrio versutus</name>
    <dbReference type="NCBI Taxonomy" id="106634"/>
    <lineage>
        <taxon>Bacteria</taxon>
        <taxon>Pseudomonadati</taxon>
        <taxon>Pseudomonadota</taxon>
        <taxon>Gammaproteobacteria</taxon>
        <taxon>Chromatiales</taxon>
        <taxon>Ectothiorhodospiraceae</taxon>
        <taxon>Thioalkalivibrio</taxon>
    </lineage>
</organism>
<dbReference type="InterPro" id="IPR007712">
    <property type="entry name" value="RelE/ParE_toxin"/>
</dbReference>
<sequence length="118" mass="12977">MPDPSGQWNVRLAARAEKDLREIISWTAEQFGEKQARVYAGTLSAAIVALKGGPDLLAVRRRGEIGSGICTLHVARGGRKGRHLLVFRAAPDRARTVDVLRVLHDAMDLPSRLTPEDR</sequence>
<evidence type="ECO:0000256" key="1">
    <source>
        <dbReference type="ARBA" id="ARBA00022649"/>
    </source>
</evidence>